<organism evidence="1 2">
    <name type="scientific">Caballeronia hypogeia</name>
    <dbReference type="NCBI Taxonomy" id="1777140"/>
    <lineage>
        <taxon>Bacteria</taxon>
        <taxon>Pseudomonadati</taxon>
        <taxon>Pseudomonadota</taxon>
        <taxon>Betaproteobacteria</taxon>
        <taxon>Burkholderiales</taxon>
        <taxon>Burkholderiaceae</taxon>
        <taxon>Caballeronia</taxon>
    </lineage>
</organism>
<dbReference type="EMBL" id="FCOA02000011">
    <property type="protein sequence ID" value="SAK68751.1"/>
    <property type="molecule type" value="Genomic_DNA"/>
</dbReference>
<name>A0A158BFC2_9BURK</name>
<dbReference type="Proteomes" id="UP000054851">
    <property type="component" value="Unassembled WGS sequence"/>
</dbReference>
<comment type="caution">
    <text evidence="1">The sequence shown here is derived from an EMBL/GenBank/DDBJ whole genome shotgun (WGS) entry which is preliminary data.</text>
</comment>
<evidence type="ECO:0000313" key="2">
    <source>
        <dbReference type="Proteomes" id="UP000054851"/>
    </source>
</evidence>
<dbReference type="GO" id="GO:0016740">
    <property type="term" value="F:transferase activity"/>
    <property type="evidence" value="ECO:0007669"/>
    <property type="project" value="UniProtKB-KW"/>
</dbReference>
<dbReference type="STRING" id="1777140.AWB79_03603"/>
<evidence type="ECO:0000313" key="1">
    <source>
        <dbReference type="EMBL" id="SAK68751.1"/>
    </source>
</evidence>
<sequence length="108" mass="11819">MTVHSIPLLLRVLIAPCRAVTRHVTLAAFVHPCMRTYPSYQLLFGVASACDPAAAVVERLIRAYALRDTPMGLRWPAASVGSRVVWRGVRMTVDRAGKHYDASASGSR</sequence>
<keyword evidence="2" id="KW-1185">Reference proteome</keyword>
<proteinExistence type="predicted"/>
<gene>
    <name evidence="1" type="ORF">AWB79_03603</name>
</gene>
<protein>
    <submittedName>
        <fullName evidence="1">Hopanoid biosynthesis associated glycosyl transferase protein HpnI</fullName>
    </submittedName>
</protein>
<reference evidence="1" key="1">
    <citation type="submission" date="2016-01" db="EMBL/GenBank/DDBJ databases">
        <authorList>
            <person name="Peeters C."/>
        </authorList>
    </citation>
    <scope>NUCLEOTIDE SEQUENCE</scope>
    <source>
        <strain evidence="1">LMG 29322</strain>
    </source>
</reference>
<dbReference type="AlphaFoldDB" id="A0A158BFC2"/>
<accession>A0A158BFC2</accession>
<keyword evidence="1" id="KW-0808">Transferase</keyword>